<reference evidence="2" key="1">
    <citation type="submission" date="2018-09" db="EMBL/GenBank/DDBJ databases">
        <title>The complete genome of Acinetobacter sp. strain WCHAc010005.</title>
        <authorList>
            <person name="Hu Y."/>
            <person name="Long H."/>
            <person name="Feng Y."/>
            <person name="Zong Z."/>
        </authorList>
    </citation>
    <scope>NUCLEOTIDE SEQUENCE [LARGE SCALE GENOMIC DNA]</scope>
    <source>
        <strain evidence="2">WCHAc010005</strain>
    </source>
</reference>
<dbReference type="RefSeq" id="WP_087511393.1">
    <property type="nucleotide sequence ID" value="NZ_CP032134.1"/>
</dbReference>
<sequence>MAVIEAFEAKQNCYFNYDFEELYQLTDDFPEELYVSLRGMLYRHEIQYPDTTYYIYFSDILTGEELKKMKADWKRYCPISE</sequence>
<dbReference type="AlphaFoldDB" id="A0A3B7LWK2"/>
<evidence type="ECO:0000313" key="2">
    <source>
        <dbReference type="Proteomes" id="UP000263753"/>
    </source>
</evidence>
<proteinExistence type="predicted"/>
<accession>A0A3B7LWK2</accession>
<dbReference type="EMBL" id="CP032134">
    <property type="protein sequence ID" value="AXY56365.1"/>
    <property type="molecule type" value="Genomic_DNA"/>
</dbReference>
<gene>
    <name evidence="1" type="ORF">CDG60_07140</name>
</gene>
<evidence type="ECO:0000313" key="1">
    <source>
        <dbReference type="EMBL" id="AXY56365.1"/>
    </source>
</evidence>
<organism evidence="1 2">
    <name type="scientific">Acinetobacter chinensis</name>
    <dbReference type="NCBI Taxonomy" id="2004650"/>
    <lineage>
        <taxon>Bacteria</taxon>
        <taxon>Pseudomonadati</taxon>
        <taxon>Pseudomonadota</taxon>
        <taxon>Gammaproteobacteria</taxon>
        <taxon>Moraxellales</taxon>
        <taxon>Moraxellaceae</taxon>
        <taxon>Acinetobacter</taxon>
    </lineage>
</organism>
<protein>
    <submittedName>
        <fullName evidence="1">Uncharacterized protein</fullName>
    </submittedName>
</protein>
<dbReference type="Proteomes" id="UP000263753">
    <property type="component" value="Chromosome"/>
</dbReference>
<name>A0A3B7LWK2_9GAMM</name>
<dbReference type="KEGG" id="achi:CDG60_07140"/>